<dbReference type="AlphaFoldDB" id="A0A5C6D626"/>
<proteinExistence type="predicted"/>
<feature type="region of interest" description="Disordered" evidence="1">
    <location>
        <begin position="328"/>
        <end position="365"/>
    </location>
</feature>
<protein>
    <submittedName>
        <fullName evidence="2">Uncharacterized protein</fullName>
    </submittedName>
</protein>
<keyword evidence="3" id="KW-1185">Reference proteome</keyword>
<evidence type="ECO:0000313" key="2">
    <source>
        <dbReference type="EMBL" id="TWU32288.1"/>
    </source>
</evidence>
<evidence type="ECO:0000313" key="3">
    <source>
        <dbReference type="Proteomes" id="UP000319143"/>
    </source>
</evidence>
<dbReference type="Proteomes" id="UP000319143">
    <property type="component" value="Unassembled WGS sequence"/>
</dbReference>
<accession>A0A5C6D626</accession>
<evidence type="ECO:0000256" key="1">
    <source>
        <dbReference type="SAM" id="MobiDB-lite"/>
    </source>
</evidence>
<sequence>MPDFVDELQAVATAPAIRCVILGLTNIIVDADEDRTIYDKECLRDAEEYAASIGEFGNRGSQIAHLGDWPLKERETVSVFVYGTEETLRLKERLYEENHDFHDMFELDPRDSDLLPHVAYAKLKRVWPEEELLEGATLDTELEDEPDFDVSVARSARKPSFFHIDRCLRGGVLEKQEAEGPIVRFGAVAESYYQNQDESENEPMLLVYQANIKNAARAALAHLKRGRLIQEMRSDTGEGKTDQSVAASTGVGNGSEELPETKPTPTRNAQIESLSNQPRIALLTYDAALDFLGGTKVDDAEAYEWAKQQYGSELPFTNVKTFSRTLRRARNPLGEQKNKRRLPKTTRSIIKAGDADVDGSDENGQ</sequence>
<comment type="caution">
    <text evidence="2">The sequence shown here is derived from an EMBL/GenBank/DDBJ whole genome shotgun (WGS) entry which is preliminary data.</text>
</comment>
<feature type="compositionally biased region" description="Basic and acidic residues" evidence="1">
    <location>
        <begin position="232"/>
        <end position="241"/>
    </location>
</feature>
<feature type="region of interest" description="Disordered" evidence="1">
    <location>
        <begin position="232"/>
        <end position="273"/>
    </location>
</feature>
<name>A0A5C6D626_9BACT</name>
<reference evidence="2 3" key="1">
    <citation type="submission" date="2019-02" db="EMBL/GenBank/DDBJ databases">
        <title>Deep-cultivation of Planctomycetes and their phenomic and genomic characterization uncovers novel biology.</title>
        <authorList>
            <person name="Wiegand S."/>
            <person name="Jogler M."/>
            <person name="Boedeker C."/>
            <person name="Pinto D."/>
            <person name="Vollmers J."/>
            <person name="Rivas-Marin E."/>
            <person name="Kohn T."/>
            <person name="Peeters S.H."/>
            <person name="Heuer A."/>
            <person name="Rast P."/>
            <person name="Oberbeckmann S."/>
            <person name="Bunk B."/>
            <person name="Jeske O."/>
            <person name="Meyerdierks A."/>
            <person name="Storesund J.E."/>
            <person name="Kallscheuer N."/>
            <person name="Luecker S."/>
            <person name="Lage O.M."/>
            <person name="Pohl T."/>
            <person name="Merkel B.J."/>
            <person name="Hornburger P."/>
            <person name="Mueller R.-W."/>
            <person name="Bruemmer F."/>
            <person name="Labrenz M."/>
            <person name="Spormann A.M."/>
            <person name="Op Den Camp H."/>
            <person name="Overmann J."/>
            <person name="Amann R."/>
            <person name="Jetten M.S.M."/>
            <person name="Mascher T."/>
            <person name="Medema M.H."/>
            <person name="Devos D.P."/>
            <person name="Kaster A.-K."/>
            <person name="Ovreas L."/>
            <person name="Rohde M."/>
            <person name="Galperin M.Y."/>
            <person name="Jogler C."/>
        </authorList>
    </citation>
    <scope>NUCLEOTIDE SEQUENCE [LARGE SCALE GENOMIC DNA]</scope>
    <source>
        <strain evidence="2 3">Poly41</strain>
    </source>
</reference>
<feature type="compositionally biased region" description="Polar residues" evidence="1">
    <location>
        <begin position="263"/>
        <end position="273"/>
    </location>
</feature>
<feature type="compositionally biased region" description="Acidic residues" evidence="1">
    <location>
        <begin position="355"/>
        <end position="365"/>
    </location>
</feature>
<dbReference type="EMBL" id="SJPV01000013">
    <property type="protein sequence ID" value="TWU32288.1"/>
    <property type="molecule type" value="Genomic_DNA"/>
</dbReference>
<dbReference type="RefSeq" id="WP_146530518.1">
    <property type="nucleotide sequence ID" value="NZ_SJPV01000013.1"/>
</dbReference>
<gene>
    <name evidence="2" type="ORF">Poly41_57740</name>
</gene>
<organism evidence="2 3">
    <name type="scientific">Novipirellula artificiosorum</name>
    <dbReference type="NCBI Taxonomy" id="2528016"/>
    <lineage>
        <taxon>Bacteria</taxon>
        <taxon>Pseudomonadati</taxon>
        <taxon>Planctomycetota</taxon>
        <taxon>Planctomycetia</taxon>
        <taxon>Pirellulales</taxon>
        <taxon>Pirellulaceae</taxon>
        <taxon>Novipirellula</taxon>
    </lineage>
</organism>